<dbReference type="RefSeq" id="WP_117347051.1">
    <property type="nucleotide sequence ID" value="NZ_AP024085.1"/>
</dbReference>
<evidence type="ECO:0000313" key="1">
    <source>
        <dbReference type="EMBL" id="BCL57447.1"/>
    </source>
</evidence>
<dbReference type="Proteomes" id="UP000593842">
    <property type="component" value="Chromosome"/>
</dbReference>
<proteinExistence type="predicted"/>
<dbReference type="KEGG" id="fit:Fi14EGH31_11590"/>
<gene>
    <name evidence="1" type="ORF">Fi14EGH31_11590</name>
</gene>
<dbReference type="EMBL" id="AP024085">
    <property type="protein sequence ID" value="BCL57447.1"/>
    <property type="molecule type" value="Genomic_DNA"/>
</dbReference>
<dbReference type="GeneID" id="70579593"/>
<sequence length="98" mass="11830">MDKKVIDNLIDEIRKEKFIPFYYEDSSIRNNIREGNYRLTKLVGTIDYDEDLTARALLKNYVLYAYNSRTDEFFENYSDEILSWQMDKVPLIKNDEEN</sequence>
<reference evidence="2" key="1">
    <citation type="submission" date="2020-09" db="EMBL/GenBank/DDBJ databases">
        <title>Complete genome sequencing of Faecalibacillus intestinalis strain 14EGH31.</title>
        <authorList>
            <person name="Sakamoto M."/>
            <person name="Murakami T."/>
            <person name="Mori H."/>
        </authorList>
    </citation>
    <scope>NUCLEOTIDE SEQUENCE [LARGE SCALE GENOMIC DNA]</scope>
    <source>
        <strain evidence="2">14EGH31</strain>
    </source>
</reference>
<protein>
    <recommendedName>
        <fullName evidence="3">Phage gp6-like head-tail connector protein</fullName>
    </recommendedName>
</protein>
<organism evidence="1 2">
    <name type="scientific">Faecalibacillus intestinalis</name>
    <dbReference type="NCBI Taxonomy" id="1982626"/>
    <lineage>
        <taxon>Bacteria</taxon>
        <taxon>Bacillati</taxon>
        <taxon>Bacillota</taxon>
        <taxon>Erysipelotrichia</taxon>
        <taxon>Erysipelotrichales</taxon>
        <taxon>Coprobacillaceae</taxon>
        <taxon>Faecalibacillus</taxon>
    </lineage>
</organism>
<accession>A0A7I8DXU8</accession>
<dbReference type="AlphaFoldDB" id="A0A7I8DXU8"/>
<name>A0A7I8DXU8_9FIRM</name>
<evidence type="ECO:0008006" key="3">
    <source>
        <dbReference type="Google" id="ProtNLM"/>
    </source>
</evidence>
<evidence type="ECO:0000313" key="2">
    <source>
        <dbReference type="Proteomes" id="UP000593842"/>
    </source>
</evidence>